<dbReference type="HOGENOM" id="CLU_2869104_0_0_1"/>
<dbReference type="AlphaFoldDB" id="A0A0C9VRJ9"/>
<proteinExistence type="predicted"/>
<protein>
    <submittedName>
        <fullName evidence="2">Uncharacterized protein</fullName>
    </submittedName>
</protein>
<gene>
    <name evidence="2" type="ORF">M422DRAFT_32019</name>
</gene>
<evidence type="ECO:0000256" key="1">
    <source>
        <dbReference type="SAM" id="MobiDB-lite"/>
    </source>
</evidence>
<feature type="compositionally biased region" description="Pro residues" evidence="1">
    <location>
        <begin position="13"/>
        <end position="25"/>
    </location>
</feature>
<organism evidence="2 3">
    <name type="scientific">Sphaerobolus stellatus (strain SS14)</name>
    <dbReference type="NCBI Taxonomy" id="990650"/>
    <lineage>
        <taxon>Eukaryota</taxon>
        <taxon>Fungi</taxon>
        <taxon>Dikarya</taxon>
        <taxon>Basidiomycota</taxon>
        <taxon>Agaricomycotina</taxon>
        <taxon>Agaricomycetes</taxon>
        <taxon>Phallomycetidae</taxon>
        <taxon>Geastrales</taxon>
        <taxon>Sphaerobolaceae</taxon>
        <taxon>Sphaerobolus</taxon>
    </lineage>
</organism>
<accession>A0A0C9VRJ9</accession>
<evidence type="ECO:0000313" key="3">
    <source>
        <dbReference type="Proteomes" id="UP000054279"/>
    </source>
</evidence>
<dbReference type="EMBL" id="KN837140">
    <property type="protein sequence ID" value="KIJ40905.1"/>
    <property type="molecule type" value="Genomic_DNA"/>
</dbReference>
<dbReference type="Proteomes" id="UP000054279">
    <property type="component" value="Unassembled WGS sequence"/>
</dbReference>
<evidence type="ECO:0000313" key="2">
    <source>
        <dbReference type="EMBL" id="KIJ40905.1"/>
    </source>
</evidence>
<name>A0A0C9VRJ9_SPHS4</name>
<feature type="region of interest" description="Disordered" evidence="1">
    <location>
        <begin position="1"/>
        <end position="64"/>
    </location>
</feature>
<reference evidence="2 3" key="1">
    <citation type="submission" date="2014-06" db="EMBL/GenBank/DDBJ databases">
        <title>Evolutionary Origins and Diversification of the Mycorrhizal Mutualists.</title>
        <authorList>
            <consortium name="DOE Joint Genome Institute"/>
            <consortium name="Mycorrhizal Genomics Consortium"/>
            <person name="Kohler A."/>
            <person name="Kuo A."/>
            <person name="Nagy L.G."/>
            <person name="Floudas D."/>
            <person name="Copeland A."/>
            <person name="Barry K.W."/>
            <person name="Cichocki N."/>
            <person name="Veneault-Fourrey C."/>
            <person name="LaButti K."/>
            <person name="Lindquist E.A."/>
            <person name="Lipzen A."/>
            <person name="Lundell T."/>
            <person name="Morin E."/>
            <person name="Murat C."/>
            <person name="Riley R."/>
            <person name="Ohm R."/>
            <person name="Sun H."/>
            <person name="Tunlid A."/>
            <person name="Henrissat B."/>
            <person name="Grigoriev I.V."/>
            <person name="Hibbett D.S."/>
            <person name="Martin F."/>
        </authorList>
    </citation>
    <scope>NUCLEOTIDE SEQUENCE [LARGE SCALE GENOMIC DNA]</scope>
    <source>
        <strain evidence="2 3">SS14</strain>
    </source>
</reference>
<keyword evidence="3" id="KW-1185">Reference proteome</keyword>
<sequence>MASSSTIDTSIPFPKPPSPEPPLSPSMPSTIAVDDVLVVQPSPDPPPPYRAPRRARGATVSSSR</sequence>